<sequence length="292" mass="30814">MVAMKILVFLLALVGKALSSTPVCGVRGPAASSGVQGGTAQIVGGTAAQALEFPWQISLHLIRLPNTDLGHICGGSIINKQYVDTAAHCIVDGYKSPSNYIVVIGDQNLNTVDPYEQRIAVVNITIHPQWTPSTVNYDYALLKLARPLNFTGSEKALMPICLPTLNQGFDGMTCTASGWGLTKDESQGGNISQSLQKVDLPIVSYTTCSFNYLFVNRVVQTTMICAGPRVGGKGTCQGDSGGPLQCARSDGRYVLAGSTSWGTTCAAANQPSVFARISTQVNWINSVAGPTP</sequence>
<dbReference type="EMBL" id="JABSTQ010010316">
    <property type="protein sequence ID" value="KAG0421817.1"/>
    <property type="molecule type" value="Genomic_DNA"/>
</dbReference>
<proteinExistence type="predicted"/>
<gene>
    <name evidence="1" type="ORF">HPB47_002328</name>
</gene>
<keyword evidence="2" id="KW-1185">Reference proteome</keyword>
<name>A0AC60PLW2_IXOPE</name>
<comment type="caution">
    <text evidence="1">The sequence shown here is derived from an EMBL/GenBank/DDBJ whole genome shotgun (WGS) entry which is preliminary data.</text>
</comment>
<reference evidence="1 2" key="1">
    <citation type="journal article" date="2020" name="Cell">
        <title>Large-Scale Comparative Analyses of Tick Genomes Elucidate Their Genetic Diversity and Vector Capacities.</title>
        <authorList>
            <consortium name="Tick Genome and Microbiome Consortium (TIGMIC)"/>
            <person name="Jia N."/>
            <person name="Wang J."/>
            <person name="Shi W."/>
            <person name="Du L."/>
            <person name="Sun Y."/>
            <person name="Zhan W."/>
            <person name="Jiang J.F."/>
            <person name="Wang Q."/>
            <person name="Zhang B."/>
            <person name="Ji P."/>
            <person name="Bell-Sakyi L."/>
            <person name="Cui X.M."/>
            <person name="Yuan T.T."/>
            <person name="Jiang B.G."/>
            <person name="Yang W.F."/>
            <person name="Lam T.T."/>
            <person name="Chang Q.C."/>
            <person name="Ding S.J."/>
            <person name="Wang X.J."/>
            <person name="Zhu J.G."/>
            <person name="Ruan X.D."/>
            <person name="Zhao L."/>
            <person name="Wei J.T."/>
            <person name="Ye R.Z."/>
            <person name="Que T.C."/>
            <person name="Du C.H."/>
            <person name="Zhou Y.H."/>
            <person name="Cheng J.X."/>
            <person name="Dai P.F."/>
            <person name="Guo W.B."/>
            <person name="Han X.H."/>
            <person name="Huang E.J."/>
            <person name="Li L.F."/>
            <person name="Wei W."/>
            <person name="Gao Y.C."/>
            <person name="Liu J.Z."/>
            <person name="Shao H.Z."/>
            <person name="Wang X."/>
            <person name="Wang C.C."/>
            <person name="Yang T.C."/>
            <person name="Huo Q.B."/>
            <person name="Li W."/>
            <person name="Chen H.Y."/>
            <person name="Chen S.E."/>
            <person name="Zhou L.G."/>
            <person name="Ni X.B."/>
            <person name="Tian J.H."/>
            <person name="Sheng Y."/>
            <person name="Liu T."/>
            <person name="Pan Y.S."/>
            <person name="Xia L.Y."/>
            <person name="Li J."/>
            <person name="Zhao F."/>
            <person name="Cao W.C."/>
        </authorList>
    </citation>
    <scope>NUCLEOTIDE SEQUENCE [LARGE SCALE GENOMIC DNA]</scope>
    <source>
        <strain evidence="1">Iper-2018</strain>
    </source>
</reference>
<organism evidence="1 2">
    <name type="scientific">Ixodes persulcatus</name>
    <name type="common">Taiga tick</name>
    <dbReference type="NCBI Taxonomy" id="34615"/>
    <lineage>
        <taxon>Eukaryota</taxon>
        <taxon>Metazoa</taxon>
        <taxon>Ecdysozoa</taxon>
        <taxon>Arthropoda</taxon>
        <taxon>Chelicerata</taxon>
        <taxon>Arachnida</taxon>
        <taxon>Acari</taxon>
        <taxon>Parasitiformes</taxon>
        <taxon>Ixodida</taxon>
        <taxon>Ixodoidea</taxon>
        <taxon>Ixodidae</taxon>
        <taxon>Ixodinae</taxon>
        <taxon>Ixodes</taxon>
    </lineage>
</organism>
<accession>A0AC60PLW2</accession>
<evidence type="ECO:0000313" key="1">
    <source>
        <dbReference type="EMBL" id="KAG0421817.1"/>
    </source>
</evidence>
<protein>
    <submittedName>
        <fullName evidence="1">Uncharacterized protein</fullName>
    </submittedName>
</protein>
<dbReference type="Proteomes" id="UP000805193">
    <property type="component" value="Unassembled WGS sequence"/>
</dbReference>
<evidence type="ECO:0000313" key="2">
    <source>
        <dbReference type="Proteomes" id="UP000805193"/>
    </source>
</evidence>